<organism evidence="1 2">
    <name type="scientific">Hohenbuehelia grisea</name>
    <dbReference type="NCBI Taxonomy" id="104357"/>
    <lineage>
        <taxon>Eukaryota</taxon>
        <taxon>Fungi</taxon>
        <taxon>Dikarya</taxon>
        <taxon>Basidiomycota</taxon>
        <taxon>Agaricomycotina</taxon>
        <taxon>Agaricomycetes</taxon>
        <taxon>Agaricomycetidae</taxon>
        <taxon>Agaricales</taxon>
        <taxon>Pleurotineae</taxon>
        <taxon>Pleurotaceae</taxon>
        <taxon>Hohenbuehelia</taxon>
    </lineage>
</organism>
<evidence type="ECO:0000313" key="1">
    <source>
        <dbReference type="EMBL" id="KAL0948820.1"/>
    </source>
</evidence>
<gene>
    <name evidence="1" type="ORF">HGRIS_008945</name>
</gene>
<dbReference type="Proteomes" id="UP001556367">
    <property type="component" value="Unassembled WGS sequence"/>
</dbReference>
<accession>A0ABR3J117</accession>
<comment type="caution">
    <text evidence="1">The sequence shown here is derived from an EMBL/GenBank/DDBJ whole genome shotgun (WGS) entry which is preliminary data.</text>
</comment>
<name>A0ABR3J117_9AGAR</name>
<sequence length="194" mass="21561">MPADAKVKGTNVLPYSETIVVRQEEPVPVLGWRQHHNECNTEHVLDCNSDTVPVASPGVIESDSAPPSWYFAAELVPNLHKNWVYHSGSSGPQDAFMLPFLEAYSMYIELKLQDAEPLTSRQIGFHRMFDKHARLVTRRGTHAIEVDIAILNGMALLLRLHATPVGQSGDSIDTTKFTDVQELHTGLSFAMLVD</sequence>
<reference evidence="2" key="1">
    <citation type="submission" date="2024-06" db="EMBL/GenBank/DDBJ databases">
        <title>Multi-omics analyses provide insights into the biosynthesis of the anticancer antibiotic pleurotin in Hohenbuehelia grisea.</title>
        <authorList>
            <person name="Weaver J.A."/>
            <person name="Alberti F."/>
        </authorList>
    </citation>
    <scope>NUCLEOTIDE SEQUENCE [LARGE SCALE GENOMIC DNA]</scope>
    <source>
        <strain evidence="2">T-177</strain>
    </source>
</reference>
<dbReference type="EMBL" id="JASNQZ010000012">
    <property type="protein sequence ID" value="KAL0948820.1"/>
    <property type="molecule type" value="Genomic_DNA"/>
</dbReference>
<keyword evidence="2" id="KW-1185">Reference proteome</keyword>
<proteinExistence type="predicted"/>
<evidence type="ECO:0000313" key="2">
    <source>
        <dbReference type="Proteomes" id="UP001556367"/>
    </source>
</evidence>
<protein>
    <submittedName>
        <fullName evidence="1">Uncharacterized protein</fullName>
    </submittedName>
</protein>